<dbReference type="Gene3D" id="1.20.120.520">
    <property type="entry name" value="nmb1532 protein domain like"/>
    <property type="match status" value="1"/>
</dbReference>
<dbReference type="RefSeq" id="WP_082037990.1">
    <property type="nucleotide sequence ID" value="NZ_JSVC01000016.1"/>
</dbReference>
<name>A0A0C1L1G6_9BACT</name>
<reference evidence="2 3" key="1">
    <citation type="submission" date="2014-11" db="EMBL/GenBank/DDBJ databases">
        <title>Genome sequence of Flavihumibacter solisilvae 3-3.</title>
        <authorList>
            <person name="Zhou G."/>
            <person name="Li M."/>
            <person name="Wang G."/>
        </authorList>
    </citation>
    <scope>NUCLEOTIDE SEQUENCE [LARGE SCALE GENOMIC DNA]</scope>
    <source>
        <strain evidence="2 3">3-3</strain>
    </source>
</reference>
<accession>A0A0C1L1G6</accession>
<keyword evidence="3" id="KW-1185">Reference proteome</keyword>
<evidence type="ECO:0000259" key="1">
    <source>
        <dbReference type="Pfam" id="PF01814"/>
    </source>
</evidence>
<dbReference type="STRING" id="1349421.OI18_14870"/>
<comment type="caution">
    <text evidence="2">The sequence shown here is derived from an EMBL/GenBank/DDBJ whole genome shotgun (WGS) entry which is preliminary data.</text>
</comment>
<dbReference type="EMBL" id="JSVC01000016">
    <property type="protein sequence ID" value="KIC93867.1"/>
    <property type="molecule type" value="Genomic_DNA"/>
</dbReference>
<dbReference type="Proteomes" id="UP000031408">
    <property type="component" value="Unassembled WGS sequence"/>
</dbReference>
<dbReference type="AlphaFoldDB" id="A0A0C1L1G6"/>
<protein>
    <recommendedName>
        <fullName evidence="1">Hemerythrin-like domain-containing protein</fullName>
    </recommendedName>
</protein>
<proteinExistence type="predicted"/>
<dbReference type="OrthoDB" id="9793254at2"/>
<evidence type="ECO:0000313" key="3">
    <source>
        <dbReference type="Proteomes" id="UP000031408"/>
    </source>
</evidence>
<dbReference type="Pfam" id="PF01814">
    <property type="entry name" value="Hemerythrin"/>
    <property type="match status" value="1"/>
</dbReference>
<evidence type="ECO:0000313" key="2">
    <source>
        <dbReference type="EMBL" id="KIC93867.1"/>
    </source>
</evidence>
<dbReference type="InterPro" id="IPR012312">
    <property type="entry name" value="Hemerythrin-like"/>
</dbReference>
<sequence length="155" mass="18229">MQRAEALQPLSKQHKTALMTCLLIRKGIRRQASISVMTDFLLKCWEKELSPHFVEEEKHLLPLLRQFSQGKVYAETIQRDHDLIRNCMVHLQQEAVSDRLLPDIANLLEQHIRYEERIVFQAMQDFVPPATLAALHFHENNVVTVCNTYPNHFWE</sequence>
<organism evidence="2 3">
    <name type="scientific">Flavihumibacter solisilvae</name>
    <dbReference type="NCBI Taxonomy" id="1349421"/>
    <lineage>
        <taxon>Bacteria</taxon>
        <taxon>Pseudomonadati</taxon>
        <taxon>Bacteroidota</taxon>
        <taxon>Chitinophagia</taxon>
        <taxon>Chitinophagales</taxon>
        <taxon>Chitinophagaceae</taxon>
        <taxon>Flavihumibacter</taxon>
    </lineage>
</organism>
<gene>
    <name evidence="2" type="ORF">OI18_14870</name>
</gene>
<feature type="domain" description="Hemerythrin-like" evidence="1">
    <location>
        <begin position="12"/>
        <end position="122"/>
    </location>
</feature>